<dbReference type="PANTHER" id="PTHR44520:SF2">
    <property type="entry name" value="RESPONSE REGULATOR RCP1"/>
    <property type="match status" value="1"/>
</dbReference>
<dbReference type="SMART" id="SM00448">
    <property type="entry name" value="REC"/>
    <property type="match status" value="1"/>
</dbReference>
<feature type="domain" description="Response regulatory" evidence="2">
    <location>
        <begin position="9"/>
        <end position="130"/>
    </location>
</feature>
<keyword evidence="1" id="KW-0597">Phosphoprotein</keyword>
<reference evidence="3" key="1">
    <citation type="submission" date="2020-02" db="EMBL/GenBank/DDBJ databases">
        <title>Flavobacterium sp. genome.</title>
        <authorList>
            <person name="Jung H.S."/>
            <person name="Baek J.H."/>
            <person name="Jeon C.O."/>
        </authorList>
    </citation>
    <scope>NUCLEOTIDE SEQUENCE</scope>
    <source>
        <strain evidence="3">SE-s28</strain>
    </source>
</reference>
<dbReference type="Pfam" id="PF00072">
    <property type="entry name" value="Response_reg"/>
    <property type="match status" value="1"/>
</dbReference>
<dbReference type="InterPro" id="IPR001789">
    <property type="entry name" value="Sig_transdc_resp-reg_receiver"/>
</dbReference>
<proteinExistence type="predicted"/>
<dbReference type="RefSeq" id="WP_169526376.1">
    <property type="nucleotide sequence ID" value="NZ_JAAMPU010000100.1"/>
</dbReference>
<evidence type="ECO:0000256" key="1">
    <source>
        <dbReference type="PROSITE-ProRule" id="PRU00169"/>
    </source>
</evidence>
<dbReference type="InterPro" id="IPR052893">
    <property type="entry name" value="TCS_response_regulator"/>
</dbReference>
<keyword evidence="4" id="KW-1185">Reference proteome</keyword>
<evidence type="ECO:0000313" key="3">
    <source>
        <dbReference type="EMBL" id="NMH27375.1"/>
    </source>
</evidence>
<dbReference type="Gene3D" id="3.40.50.2300">
    <property type="match status" value="1"/>
</dbReference>
<dbReference type="GO" id="GO:0000160">
    <property type="term" value="P:phosphorelay signal transduction system"/>
    <property type="evidence" value="ECO:0007669"/>
    <property type="project" value="InterPro"/>
</dbReference>
<protein>
    <submittedName>
        <fullName evidence="3">Response regulator</fullName>
    </submittedName>
</protein>
<dbReference type="EMBL" id="JAAMPU010000100">
    <property type="protein sequence ID" value="NMH27375.1"/>
    <property type="molecule type" value="Genomic_DNA"/>
</dbReference>
<dbReference type="PROSITE" id="PS50110">
    <property type="entry name" value="RESPONSE_REGULATORY"/>
    <property type="match status" value="1"/>
</dbReference>
<dbReference type="PANTHER" id="PTHR44520">
    <property type="entry name" value="RESPONSE REGULATOR RCP1-RELATED"/>
    <property type="match status" value="1"/>
</dbReference>
<sequence length="150" mass="17292">MIHEKNIVEILLVDDDQDDRSIFSDALSELKIETSLNMLEDGRDLVAYLDDAKNKLPDILFLDLNMPYKSGVECLKEIRTIPKYKDLSVAIYSTSNSEKDMEDTFINGANIYIRKPNDFTQLKKVLTEVLSINWQFHTSALNKETFLLNI</sequence>
<dbReference type="InterPro" id="IPR011006">
    <property type="entry name" value="CheY-like_superfamily"/>
</dbReference>
<name>A0A972JGY6_9FLAO</name>
<feature type="modified residue" description="4-aspartylphosphate" evidence="1">
    <location>
        <position position="63"/>
    </location>
</feature>
<evidence type="ECO:0000313" key="4">
    <source>
        <dbReference type="Proteomes" id="UP000712080"/>
    </source>
</evidence>
<dbReference type="Proteomes" id="UP000712080">
    <property type="component" value="Unassembled WGS sequence"/>
</dbReference>
<gene>
    <name evidence="3" type="ORF">G6047_04960</name>
</gene>
<dbReference type="SUPFAM" id="SSF52172">
    <property type="entry name" value="CheY-like"/>
    <property type="match status" value="1"/>
</dbReference>
<evidence type="ECO:0000259" key="2">
    <source>
        <dbReference type="PROSITE" id="PS50110"/>
    </source>
</evidence>
<comment type="caution">
    <text evidence="3">The sequence shown here is derived from an EMBL/GenBank/DDBJ whole genome shotgun (WGS) entry which is preliminary data.</text>
</comment>
<accession>A0A972JGY6</accession>
<organism evidence="3 4">
    <name type="scientific">Flavobacterium silvaticum</name>
    <dbReference type="NCBI Taxonomy" id="1852020"/>
    <lineage>
        <taxon>Bacteria</taxon>
        <taxon>Pseudomonadati</taxon>
        <taxon>Bacteroidota</taxon>
        <taxon>Flavobacteriia</taxon>
        <taxon>Flavobacteriales</taxon>
        <taxon>Flavobacteriaceae</taxon>
        <taxon>Flavobacterium</taxon>
    </lineage>
</organism>
<dbReference type="AlphaFoldDB" id="A0A972JGY6"/>